<dbReference type="PANTHER" id="PTHR24340">
    <property type="entry name" value="HOMEOBOX PROTEIN NKX"/>
    <property type="match status" value="1"/>
</dbReference>
<organism evidence="10 11">
    <name type="scientific">Brachionus calyciflorus</name>
    <dbReference type="NCBI Taxonomy" id="104777"/>
    <lineage>
        <taxon>Eukaryota</taxon>
        <taxon>Metazoa</taxon>
        <taxon>Spiralia</taxon>
        <taxon>Gnathifera</taxon>
        <taxon>Rotifera</taxon>
        <taxon>Eurotatoria</taxon>
        <taxon>Monogononta</taxon>
        <taxon>Pseudotrocha</taxon>
        <taxon>Ploima</taxon>
        <taxon>Brachionidae</taxon>
        <taxon>Brachionus</taxon>
    </lineage>
</organism>
<dbReference type="OrthoDB" id="3137333at2759"/>
<comment type="subcellular location">
    <subcellularLocation>
        <location evidence="1 6 7">Nucleus</location>
    </subcellularLocation>
</comment>
<accession>A0A813NGE0</accession>
<dbReference type="CDD" id="cd00086">
    <property type="entry name" value="homeodomain"/>
    <property type="match status" value="1"/>
</dbReference>
<reference evidence="10" key="1">
    <citation type="submission" date="2021-02" db="EMBL/GenBank/DDBJ databases">
        <authorList>
            <person name="Nowell W R."/>
        </authorList>
    </citation>
    <scope>NUCLEOTIDE SEQUENCE</scope>
    <source>
        <strain evidence="10">Ploen Becks lab</strain>
    </source>
</reference>
<dbReference type="Proteomes" id="UP000663879">
    <property type="component" value="Unassembled WGS sequence"/>
</dbReference>
<dbReference type="GO" id="GO:0030154">
    <property type="term" value="P:cell differentiation"/>
    <property type="evidence" value="ECO:0007669"/>
    <property type="project" value="TreeGrafter"/>
</dbReference>
<keyword evidence="4 6" id="KW-0371">Homeobox</keyword>
<protein>
    <recommendedName>
        <fullName evidence="9">Homeobox domain-containing protein</fullName>
    </recommendedName>
</protein>
<evidence type="ECO:0000256" key="6">
    <source>
        <dbReference type="PROSITE-ProRule" id="PRU00108"/>
    </source>
</evidence>
<keyword evidence="5 6" id="KW-0539">Nucleus</keyword>
<dbReference type="AlphaFoldDB" id="A0A813NGE0"/>
<dbReference type="PANTHER" id="PTHR24340:SF41">
    <property type="entry name" value="MUSCLE-SPECIFIC HOMEOBOX PROTEIN TINMAN-RELATED"/>
    <property type="match status" value="1"/>
</dbReference>
<feature type="compositionally biased region" description="Low complexity" evidence="8">
    <location>
        <begin position="45"/>
        <end position="63"/>
    </location>
</feature>
<dbReference type="PROSITE" id="PS50071">
    <property type="entry name" value="HOMEOBOX_2"/>
    <property type="match status" value="1"/>
</dbReference>
<dbReference type="InterPro" id="IPR017970">
    <property type="entry name" value="Homeobox_CS"/>
</dbReference>
<keyword evidence="11" id="KW-1185">Reference proteome</keyword>
<dbReference type="Pfam" id="PF00046">
    <property type="entry name" value="Homeodomain"/>
    <property type="match status" value="1"/>
</dbReference>
<evidence type="ECO:0000256" key="1">
    <source>
        <dbReference type="ARBA" id="ARBA00004123"/>
    </source>
</evidence>
<dbReference type="InterPro" id="IPR001356">
    <property type="entry name" value="HD"/>
</dbReference>
<dbReference type="GO" id="GO:0000981">
    <property type="term" value="F:DNA-binding transcription factor activity, RNA polymerase II-specific"/>
    <property type="evidence" value="ECO:0007669"/>
    <property type="project" value="InterPro"/>
</dbReference>
<evidence type="ECO:0000256" key="8">
    <source>
        <dbReference type="SAM" id="MobiDB-lite"/>
    </source>
</evidence>
<dbReference type="InterPro" id="IPR050394">
    <property type="entry name" value="Homeobox_NK-like"/>
</dbReference>
<feature type="domain" description="Homeobox" evidence="9">
    <location>
        <begin position="233"/>
        <end position="293"/>
    </location>
</feature>
<evidence type="ECO:0000313" key="10">
    <source>
        <dbReference type="EMBL" id="CAF0739270.1"/>
    </source>
</evidence>
<gene>
    <name evidence="10" type="ORF">OXX778_LOCUS3303</name>
</gene>
<dbReference type="EMBL" id="CAJNOC010000287">
    <property type="protein sequence ID" value="CAF0739270.1"/>
    <property type="molecule type" value="Genomic_DNA"/>
</dbReference>
<feature type="DNA-binding region" description="Homeobox" evidence="6">
    <location>
        <begin position="235"/>
        <end position="294"/>
    </location>
</feature>
<feature type="compositionally biased region" description="Polar residues" evidence="8">
    <location>
        <begin position="165"/>
        <end position="187"/>
    </location>
</feature>
<dbReference type="GO" id="GO:0000978">
    <property type="term" value="F:RNA polymerase II cis-regulatory region sequence-specific DNA binding"/>
    <property type="evidence" value="ECO:0007669"/>
    <property type="project" value="TreeGrafter"/>
</dbReference>
<proteinExistence type="predicted"/>
<comment type="caution">
    <text evidence="10">The sequence shown here is derived from an EMBL/GenBank/DDBJ whole genome shotgun (WGS) entry which is preliminary data.</text>
</comment>
<feature type="region of interest" description="Disordered" evidence="8">
    <location>
        <begin position="45"/>
        <end position="70"/>
    </location>
</feature>
<sequence length="308" mass="34803">MSSSPYKVQYQTPGMPFMVNDILNPGNTNETESYYNKKNSQNTYSSCTSSPSIHSPSNTTHSSAYSSFNSTPNQLNDQAVAAIAAYQLAPPNTNMSPSQFTAYYNQHYYSNHENFYLPNEHVYQTAAHQMNNNWYDPAQIDTRLAMSRFLSSSAVGNTANSLDSMSHLSQTGNTHYLPRLNNSNNLPQADLKSSNNSSPSSSSSSSSSTTSSTNAFGYNYQFGNSNYSSCSGILKRKRRILFSQAQVNELEKRFNKSRYLSAPERELLANELHLSSTQVKIWFQNHRYKTKKALKDRMKLERNVYDNY</sequence>
<evidence type="ECO:0000256" key="5">
    <source>
        <dbReference type="ARBA" id="ARBA00023242"/>
    </source>
</evidence>
<dbReference type="Gene3D" id="1.10.10.60">
    <property type="entry name" value="Homeodomain-like"/>
    <property type="match status" value="1"/>
</dbReference>
<dbReference type="SMART" id="SM00389">
    <property type="entry name" value="HOX"/>
    <property type="match status" value="1"/>
</dbReference>
<evidence type="ECO:0000256" key="4">
    <source>
        <dbReference type="ARBA" id="ARBA00023155"/>
    </source>
</evidence>
<dbReference type="InterPro" id="IPR020479">
    <property type="entry name" value="HD_metazoa"/>
</dbReference>
<name>A0A813NGE0_9BILA</name>
<dbReference type="InterPro" id="IPR009057">
    <property type="entry name" value="Homeodomain-like_sf"/>
</dbReference>
<dbReference type="GO" id="GO:0005634">
    <property type="term" value="C:nucleus"/>
    <property type="evidence" value="ECO:0007669"/>
    <property type="project" value="UniProtKB-SubCell"/>
</dbReference>
<feature type="compositionally biased region" description="Low complexity" evidence="8">
    <location>
        <begin position="193"/>
        <end position="210"/>
    </location>
</feature>
<dbReference type="PRINTS" id="PR00024">
    <property type="entry name" value="HOMEOBOX"/>
</dbReference>
<evidence type="ECO:0000256" key="7">
    <source>
        <dbReference type="RuleBase" id="RU000682"/>
    </source>
</evidence>
<keyword evidence="3 6" id="KW-0238">DNA-binding</keyword>
<feature type="region of interest" description="Disordered" evidence="8">
    <location>
        <begin position="165"/>
        <end position="210"/>
    </location>
</feature>
<keyword evidence="2" id="KW-0217">Developmental protein</keyword>
<evidence type="ECO:0000256" key="2">
    <source>
        <dbReference type="ARBA" id="ARBA00022473"/>
    </source>
</evidence>
<dbReference type="PROSITE" id="PS00027">
    <property type="entry name" value="HOMEOBOX_1"/>
    <property type="match status" value="1"/>
</dbReference>
<evidence type="ECO:0000313" key="11">
    <source>
        <dbReference type="Proteomes" id="UP000663879"/>
    </source>
</evidence>
<evidence type="ECO:0000256" key="3">
    <source>
        <dbReference type="ARBA" id="ARBA00023125"/>
    </source>
</evidence>
<dbReference type="SUPFAM" id="SSF46689">
    <property type="entry name" value="Homeodomain-like"/>
    <property type="match status" value="1"/>
</dbReference>
<evidence type="ECO:0000259" key="9">
    <source>
        <dbReference type="PROSITE" id="PS50071"/>
    </source>
</evidence>